<gene>
    <name evidence="2" type="ORF">CPEL01642_LOCUS8663</name>
</gene>
<proteinExistence type="predicted"/>
<feature type="region of interest" description="Disordered" evidence="1">
    <location>
        <begin position="97"/>
        <end position="123"/>
    </location>
</feature>
<sequence length="155" mass="16349">MDAEAPAAMAASRAGARARVHLPSAPQFARVVAFTTAQPWLPPSSLARLRTGEPAAAACLHMKQRSTRVYFGICRCSGWHGSGGSGAASKLARAASVDGRSARAVDKKRETRSPSSRTYSLPPSEGAGWMPSFVQRAGRAAVCSSNAEWYSARLT</sequence>
<accession>A0A7S0PZM1</accession>
<dbReference type="EMBL" id="HBEY01017950">
    <property type="protein sequence ID" value="CAD8605328.1"/>
    <property type="molecule type" value="Transcribed_RNA"/>
</dbReference>
<protein>
    <submittedName>
        <fullName evidence="2">Uncharacterized protein</fullName>
    </submittedName>
</protein>
<organism evidence="2">
    <name type="scientific">Coccolithus braarudii</name>
    <dbReference type="NCBI Taxonomy" id="221442"/>
    <lineage>
        <taxon>Eukaryota</taxon>
        <taxon>Haptista</taxon>
        <taxon>Haptophyta</taxon>
        <taxon>Prymnesiophyceae</taxon>
        <taxon>Coccolithales</taxon>
        <taxon>Coccolithaceae</taxon>
        <taxon>Coccolithus</taxon>
    </lineage>
</organism>
<reference evidence="2" key="1">
    <citation type="submission" date="2021-01" db="EMBL/GenBank/DDBJ databases">
        <authorList>
            <person name="Corre E."/>
            <person name="Pelletier E."/>
            <person name="Niang G."/>
            <person name="Scheremetjew M."/>
            <person name="Finn R."/>
            <person name="Kale V."/>
            <person name="Holt S."/>
            <person name="Cochrane G."/>
            <person name="Meng A."/>
            <person name="Brown T."/>
            <person name="Cohen L."/>
        </authorList>
    </citation>
    <scope>NUCLEOTIDE SEQUENCE</scope>
    <source>
        <strain evidence="2">PLY182g</strain>
    </source>
</reference>
<evidence type="ECO:0000313" key="2">
    <source>
        <dbReference type="EMBL" id="CAD8605328.1"/>
    </source>
</evidence>
<dbReference type="AlphaFoldDB" id="A0A7S0PZM1"/>
<evidence type="ECO:0000256" key="1">
    <source>
        <dbReference type="SAM" id="MobiDB-lite"/>
    </source>
</evidence>
<feature type="compositionally biased region" description="Basic and acidic residues" evidence="1">
    <location>
        <begin position="100"/>
        <end position="112"/>
    </location>
</feature>
<name>A0A7S0PZM1_9EUKA</name>